<dbReference type="PROSITE" id="PS50949">
    <property type="entry name" value="HTH_GNTR"/>
    <property type="match status" value="1"/>
</dbReference>
<evidence type="ECO:0000256" key="2">
    <source>
        <dbReference type="ARBA" id="ARBA00023125"/>
    </source>
</evidence>
<dbReference type="Pfam" id="PF00392">
    <property type="entry name" value="GntR"/>
    <property type="match status" value="1"/>
</dbReference>
<keyword evidence="2" id="KW-0238">DNA-binding</keyword>
<name>A0A660L5R5_9ACTN</name>
<dbReference type="InterPro" id="IPR011711">
    <property type="entry name" value="GntR_C"/>
</dbReference>
<evidence type="ECO:0000256" key="1">
    <source>
        <dbReference type="ARBA" id="ARBA00023015"/>
    </source>
</evidence>
<accession>A0A660L5R5</accession>
<dbReference type="RefSeq" id="WP_121257436.1">
    <property type="nucleotide sequence ID" value="NZ_RBIL01000002.1"/>
</dbReference>
<dbReference type="InterPro" id="IPR000524">
    <property type="entry name" value="Tscrpt_reg_HTH_GntR"/>
</dbReference>
<evidence type="ECO:0000259" key="4">
    <source>
        <dbReference type="PROSITE" id="PS50949"/>
    </source>
</evidence>
<dbReference type="Gene3D" id="1.10.10.10">
    <property type="entry name" value="Winged helix-like DNA-binding domain superfamily/Winged helix DNA-binding domain"/>
    <property type="match status" value="1"/>
</dbReference>
<comment type="caution">
    <text evidence="5">The sequence shown here is derived from an EMBL/GenBank/DDBJ whole genome shotgun (WGS) entry which is preliminary data.</text>
</comment>
<dbReference type="PANTHER" id="PTHR43537:SF5">
    <property type="entry name" value="UXU OPERON TRANSCRIPTIONAL REGULATOR"/>
    <property type="match status" value="1"/>
</dbReference>
<dbReference type="Gene3D" id="1.20.120.530">
    <property type="entry name" value="GntR ligand-binding domain-like"/>
    <property type="match status" value="1"/>
</dbReference>
<dbReference type="SUPFAM" id="SSF46785">
    <property type="entry name" value="Winged helix' DNA-binding domain"/>
    <property type="match status" value="1"/>
</dbReference>
<dbReference type="SMART" id="SM00345">
    <property type="entry name" value="HTH_GNTR"/>
    <property type="match status" value="1"/>
</dbReference>
<dbReference type="SUPFAM" id="SSF48008">
    <property type="entry name" value="GntR ligand-binding domain-like"/>
    <property type="match status" value="1"/>
</dbReference>
<evidence type="ECO:0000256" key="3">
    <source>
        <dbReference type="ARBA" id="ARBA00023163"/>
    </source>
</evidence>
<protein>
    <submittedName>
        <fullName evidence="5">GntR family transcriptional regulator</fullName>
    </submittedName>
</protein>
<keyword evidence="3" id="KW-0804">Transcription</keyword>
<dbReference type="EMBL" id="RBIL01000002">
    <property type="protein sequence ID" value="RKQ88162.1"/>
    <property type="molecule type" value="Genomic_DNA"/>
</dbReference>
<dbReference type="SMART" id="SM00895">
    <property type="entry name" value="FCD"/>
    <property type="match status" value="1"/>
</dbReference>
<dbReference type="InterPro" id="IPR008920">
    <property type="entry name" value="TF_FadR/GntR_C"/>
</dbReference>
<dbReference type="CDD" id="cd07377">
    <property type="entry name" value="WHTH_GntR"/>
    <property type="match status" value="1"/>
</dbReference>
<dbReference type="InterPro" id="IPR036388">
    <property type="entry name" value="WH-like_DNA-bd_sf"/>
</dbReference>
<feature type="domain" description="HTH gntR-type" evidence="4">
    <location>
        <begin position="17"/>
        <end position="87"/>
    </location>
</feature>
<dbReference type="AlphaFoldDB" id="A0A660L5R5"/>
<proteinExistence type="predicted"/>
<reference evidence="5 6" key="1">
    <citation type="submission" date="2018-10" db="EMBL/GenBank/DDBJ databases">
        <title>Genomic Encyclopedia of Archaeal and Bacterial Type Strains, Phase II (KMG-II): from individual species to whole genera.</title>
        <authorList>
            <person name="Goeker M."/>
        </authorList>
    </citation>
    <scope>NUCLEOTIDE SEQUENCE [LARGE SCALE GENOMIC DNA]</scope>
    <source>
        <strain evidence="5 6">DSM 14954</strain>
    </source>
</reference>
<keyword evidence="1" id="KW-0805">Transcription regulation</keyword>
<dbReference type="PANTHER" id="PTHR43537">
    <property type="entry name" value="TRANSCRIPTIONAL REGULATOR, GNTR FAMILY"/>
    <property type="match status" value="1"/>
</dbReference>
<sequence>MSSASELPEPRFAPASVDASHQIALELRRYLEREGLRPGDRIGTEQELAAEFGVSRPTLREGLRLLASSHLIRVGRGRAGGIFVARTPGEGMSRNVSESISMMLATESVSLGELLDARLFLEVPLAGLAALNATEETAAELQAAIDDATGHTPGTPPFNDADTRFHQTLARAADNELLRAFTDWILEVLQPKLIEEIGSRTDGDEILRQHRDIQRAVRRNQPAAAEKAMRAHIEYLMRVQRGDA</sequence>
<dbReference type="GO" id="GO:0003700">
    <property type="term" value="F:DNA-binding transcription factor activity"/>
    <property type="evidence" value="ECO:0007669"/>
    <property type="project" value="InterPro"/>
</dbReference>
<dbReference type="InterPro" id="IPR036390">
    <property type="entry name" value="WH_DNA-bd_sf"/>
</dbReference>
<dbReference type="Proteomes" id="UP000278962">
    <property type="component" value="Unassembled WGS sequence"/>
</dbReference>
<evidence type="ECO:0000313" key="5">
    <source>
        <dbReference type="EMBL" id="RKQ88162.1"/>
    </source>
</evidence>
<keyword evidence="6" id="KW-1185">Reference proteome</keyword>
<organism evidence="5 6">
    <name type="scientific">Solirubrobacter pauli</name>
    <dbReference type="NCBI Taxonomy" id="166793"/>
    <lineage>
        <taxon>Bacteria</taxon>
        <taxon>Bacillati</taxon>
        <taxon>Actinomycetota</taxon>
        <taxon>Thermoleophilia</taxon>
        <taxon>Solirubrobacterales</taxon>
        <taxon>Solirubrobacteraceae</taxon>
        <taxon>Solirubrobacter</taxon>
    </lineage>
</organism>
<dbReference type="OrthoDB" id="4535513at2"/>
<gene>
    <name evidence="5" type="ORF">C8N24_6203</name>
</gene>
<dbReference type="GO" id="GO:0003677">
    <property type="term" value="F:DNA binding"/>
    <property type="evidence" value="ECO:0007669"/>
    <property type="project" value="UniProtKB-KW"/>
</dbReference>
<evidence type="ECO:0000313" key="6">
    <source>
        <dbReference type="Proteomes" id="UP000278962"/>
    </source>
</evidence>
<dbReference type="PRINTS" id="PR00035">
    <property type="entry name" value="HTHGNTR"/>
</dbReference>
<dbReference type="Pfam" id="PF07729">
    <property type="entry name" value="FCD"/>
    <property type="match status" value="1"/>
</dbReference>